<proteinExistence type="predicted"/>
<evidence type="ECO:0000256" key="1">
    <source>
        <dbReference type="SAM" id="MobiDB-lite"/>
    </source>
</evidence>
<evidence type="ECO:0000313" key="2">
    <source>
        <dbReference type="EMBL" id="CAA2145268.1"/>
    </source>
</evidence>
<feature type="region of interest" description="Disordered" evidence="1">
    <location>
        <begin position="27"/>
        <end position="84"/>
    </location>
</feature>
<accession>A0A679KD94</accession>
<dbReference type="EMBL" id="LR743511">
    <property type="protein sequence ID" value="CAA2145268.1"/>
    <property type="molecule type" value="Genomic_DNA"/>
</dbReference>
<protein>
    <submittedName>
        <fullName evidence="2">Uncharacterized protein</fullName>
    </submittedName>
</protein>
<name>A0A679KD94_9HYPH</name>
<sequence>MSHSALHESQFHVVPFIGSERPPLWRRQADPGAWGRHFAGPVSGKGRGHHGSASEGTSHAASGRGSKVGSSDGRSMGRKGAADTSFAEAARKIVGRDVGDRPGNLHKRVMLILDYRAMDRAFSYRREEVALAVHVDVPRHEPGVPARYDRFWLSPGWSTLPDHLFSSHPVPVRRPRFVPRMPKSKTELPGPPIFHHPGTMPRRNALRRPFVDPSRE</sequence>
<reference evidence="2" key="1">
    <citation type="submission" date="2019-12" db="EMBL/GenBank/DDBJ databases">
        <authorList>
            <person name="Cremers G."/>
        </authorList>
    </citation>
    <scope>NUCLEOTIDE SEQUENCE</scope>
    <source>
        <strain evidence="2">Mbul2</strain>
    </source>
</reference>
<feature type="region of interest" description="Disordered" evidence="1">
    <location>
        <begin position="176"/>
        <end position="216"/>
    </location>
</feature>
<dbReference type="AlphaFoldDB" id="A0A679KD94"/>
<organism evidence="2">
    <name type="scientific">Methylobacterium bullatum</name>
    <dbReference type="NCBI Taxonomy" id="570505"/>
    <lineage>
        <taxon>Bacteria</taxon>
        <taxon>Pseudomonadati</taxon>
        <taxon>Pseudomonadota</taxon>
        <taxon>Alphaproteobacteria</taxon>
        <taxon>Hyphomicrobiales</taxon>
        <taxon>Methylobacteriaceae</taxon>
        <taxon>Methylobacterium</taxon>
    </lineage>
</organism>
<gene>
    <name evidence="2" type="ORF">MBLL_04391</name>
</gene>